<dbReference type="Proteomes" id="UP001054902">
    <property type="component" value="Unassembled WGS sequence"/>
</dbReference>
<feature type="transmembrane region" description="Helical" evidence="1">
    <location>
        <begin position="100"/>
        <end position="121"/>
    </location>
</feature>
<protein>
    <submittedName>
        <fullName evidence="2">Uncharacterized protein</fullName>
    </submittedName>
</protein>
<evidence type="ECO:0000256" key="1">
    <source>
        <dbReference type="SAM" id="Phobius"/>
    </source>
</evidence>
<gene>
    <name evidence="2" type="ORF">CTEN210_17116</name>
</gene>
<evidence type="ECO:0000313" key="2">
    <source>
        <dbReference type="EMBL" id="GFH60640.1"/>
    </source>
</evidence>
<dbReference type="EMBL" id="BLLK01000069">
    <property type="protein sequence ID" value="GFH60640.1"/>
    <property type="molecule type" value="Genomic_DNA"/>
</dbReference>
<keyword evidence="1" id="KW-1133">Transmembrane helix</keyword>
<name>A0AAD3DCV6_9STRA</name>
<comment type="caution">
    <text evidence="2">The sequence shown here is derived from an EMBL/GenBank/DDBJ whole genome shotgun (WGS) entry which is preliminary data.</text>
</comment>
<sequence length="569" mass="64246">MILLNDQLQSHLNSDSDNIDAQGDNDTFKQNSLKSIHVDGDEVNEKSTNSRCTLLQGQKESFNLLIHGDVVLTLVTNSILLLYFIWSATKSKEFVQKEQLSITITLIIVSMSVTIFSKFHFNMSQKVSSNDHITEYRNIIIESLGSIQAPSLSHEKHLNSNSIRVAKLFVKLTNAHVLLFEEIENSIGVMKTITSVRYGLGPNSASFARIENKYAKCNSTLFFNKMSKCNGRRIILQHIREHHDSLQKIRSCINSSLDIPISDVFREAPITISSLNFLANKNKELLSSLISNGLSDDNIDIDALEASISSSILFANEAKLYLSTYFNLDALQTISINSTKVSCVYQVMDIQNQLHVSQYILWAITKELQSQDMKTFPNEALSLWKDFKSCFQHIYQVYTFLDDNLFATNEENNNTEATVSEATMKTHPDVGDFQDEGKSLNQASFKATEDPKYINKTLVFSGQGTKHRKQQQSVPMTNLPALYQETTGRMMLIQELTTRLKTVEIPDEVEKHTDTEKNLVPSDFTRTINQTATKTSETSTNFFMGVSGNMLKELKDKMVEQEEDVIGDG</sequence>
<organism evidence="2 3">
    <name type="scientific">Chaetoceros tenuissimus</name>
    <dbReference type="NCBI Taxonomy" id="426638"/>
    <lineage>
        <taxon>Eukaryota</taxon>
        <taxon>Sar</taxon>
        <taxon>Stramenopiles</taxon>
        <taxon>Ochrophyta</taxon>
        <taxon>Bacillariophyta</taxon>
        <taxon>Coscinodiscophyceae</taxon>
        <taxon>Chaetocerotophycidae</taxon>
        <taxon>Chaetocerotales</taxon>
        <taxon>Chaetocerotaceae</taxon>
        <taxon>Chaetoceros</taxon>
    </lineage>
</organism>
<keyword evidence="1" id="KW-0472">Membrane</keyword>
<keyword evidence="1" id="KW-0812">Transmembrane</keyword>
<proteinExistence type="predicted"/>
<evidence type="ECO:0000313" key="3">
    <source>
        <dbReference type="Proteomes" id="UP001054902"/>
    </source>
</evidence>
<dbReference type="AlphaFoldDB" id="A0AAD3DCV6"/>
<reference evidence="2 3" key="1">
    <citation type="journal article" date="2021" name="Sci. Rep.">
        <title>The genome of the diatom Chaetoceros tenuissimus carries an ancient integrated fragment of an extant virus.</title>
        <authorList>
            <person name="Hongo Y."/>
            <person name="Kimura K."/>
            <person name="Takaki Y."/>
            <person name="Yoshida Y."/>
            <person name="Baba S."/>
            <person name="Kobayashi G."/>
            <person name="Nagasaki K."/>
            <person name="Hano T."/>
            <person name="Tomaru Y."/>
        </authorList>
    </citation>
    <scope>NUCLEOTIDE SEQUENCE [LARGE SCALE GENOMIC DNA]</scope>
    <source>
        <strain evidence="2 3">NIES-3715</strain>
    </source>
</reference>
<feature type="transmembrane region" description="Helical" evidence="1">
    <location>
        <begin position="64"/>
        <end position="88"/>
    </location>
</feature>
<keyword evidence="3" id="KW-1185">Reference proteome</keyword>
<accession>A0AAD3DCV6</accession>